<organism evidence="2 3">
    <name type="scientific">Plasmodium vivax (strain Brazil I)</name>
    <dbReference type="NCBI Taxonomy" id="1033975"/>
    <lineage>
        <taxon>Eukaryota</taxon>
        <taxon>Sar</taxon>
        <taxon>Alveolata</taxon>
        <taxon>Apicomplexa</taxon>
        <taxon>Aconoidasida</taxon>
        <taxon>Haemosporida</taxon>
        <taxon>Plasmodiidae</taxon>
        <taxon>Plasmodium</taxon>
        <taxon>Plasmodium (Plasmodium)</taxon>
    </lineage>
</organism>
<name>A0A0J9T0E6_PLAV1</name>
<proteinExistence type="predicted"/>
<dbReference type="EMBL" id="KQ234764">
    <property type="protein sequence ID" value="KMZ88506.1"/>
    <property type="molecule type" value="Genomic_DNA"/>
</dbReference>
<evidence type="ECO:0008006" key="4">
    <source>
        <dbReference type="Google" id="ProtNLM"/>
    </source>
</evidence>
<gene>
    <name evidence="2" type="ORF">PVBG_05992</name>
</gene>
<protein>
    <recommendedName>
        <fullName evidence="4">Variable surface protein</fullName>
    </recommendedName>
</protein>
<evidence type="ECO:0000256" key="1">
    <source>
        <dbReference type="SAM" id="Phobius"/>
    </source>
</evidence>
<keyword evidence="1" id="KW-0812">Transmembrane</keyword>
<dbReference type="OrthoDB" id="10303053at2759"/>
<sequence>MIYEAKNKIHLFVIIYNYYYIYIILYFKMIYERNIFQYLHDNIFPFSCYELVRSFNKYNDYYEQNTKNYKSTNVNKCNNIKNTFDQGNDDGKFFYPCLQIASFIKHLQEKDVTHDRNEYCLFLNYIINSEIKKIKNPHYENPEYYTKLINAYNTNGFSLKNVCEQNSEYISKDIFDKIGIIKNIYSNFQNFLNIDDLSKKCQKFSECVQLYKNNMQSCDGHNNAFFCSALENFKIYSSSHNTVTISCPKERGLLLSSTQENSSDADGLSVSFEPPDTDEIDLDSGSTRNNLSIAFSILLVIPSTMFIIYRVNNNYILMRKNYISIYEYTCLNKYRTKINMHLNTYMYFFE</sequence>
<feature type="transmembrane region" description="Helical" evidence="1">
    <location>
        <begin position="9"/>
        <end position="27"/>
    </location>
</feature>
<dbReference type="Proteomes" id="UP000053327">
    <property type="component" value="Unassembled WGS sequence"/>
</dbReference>
<evidence type="ECO:0000313" key="3">
    <source>
        <dbReference type="Proteomes" id="UP000053327"/>
    </source>
</evidence>
<dbReference type="AlphaFoldDB" id="A0A0J9T0E6"/>
<keyword evidence="1" id="KW-1133">Transmembrane helix</keyword>
<keyword evidence="1" id="KW-0472">Membrane</keyword>
<evidence type="ECO:0000313" key="2">
    <source>
        <dbReference type="EMBL" id="KMZ88506.1"/>
    </source>
</evidence>
<feature type="transmembrane region" description="Helical" evidence="1">
    <location>
        <begin position="291"/>
        <end position="311"/>
    </location>
</feature>
<accession>A0A0J9T0E6</accession>
<reference evidence="2 3" key="1">
    <citation type="submission" date="2011-08" db="EMBL/GenBank/DDBJ databases">
        <title>The Genome Sequence of Plasmodium vivax Brazil I.</title>
        <authorList>
            <consortium name="The Broad Institute Genome Sequencing Platform"/>
            <consortium name="The Broad Institute Genome Sequencing Center for Infectious Disease"/>
            <person name="Neafsey D."/>
            <person name="Carlton J."/>
            <person name="Barnwell J."/>
            <person name="Collins W."/>
            <person name="Escalante A."/>
            <person name="Mullikin J."/>
            <person name="Saul A."/>
            <person name="Guigo R."/>
            <person name="Camara F."/>
            <person name="Young S.K."/>
            <person name="Zeng Q."/>
            <person name="Gargeya S."/>
            <person name="Fitzgerald M."/>
            <person name="Haas B."/>
            <person name="Abouelleil A."/>
            <person name="Alvarado L."/>
            <person name="Arachchi H.M."/>
            <person name="Berlin A."/>
            <person name="Brown A."/>
            <person name="Chapman S.B."/>
            <person name="Chen Z."/>
            <person name="Dunbar C."/>
            <person name="Freedman E."/>
            <person name="Gearin G."/>
            <person name="Gellesch M."/>
            <person name="Goldberg J."/>
            <person name="Griggs A."/>
            <person name="Gujja S."/>
            <person name="Heiman D."/>
            <person name="Howarth C."/>
            <person name="Larson L."/>
            <person name="Lui A."/>
            <person name="MacDonald P.J.P."/>
            <person name="Montmayeur A."/>
            <person name="Murphy C."/>
            <person name="Neiman D."/>
            <person name="Pearson M."/>
            <person name="Priest M."/>
            <person name="Roberts A."/>
            <person name="Saif S."/>
            <person name="Shea T."/>
            <person name="Shenoy N."/>
            <person name="Sisk P."/>
            <person name="Stolte C."/>
            <person name="Sykes S."/>
            <person name="Wortman J."/>
            <person name="Nusbaum C."/>
            <person name="Birren B."/>
        </authorList>
    </citation>
    <scope>NUCLEOTIDE SEQUENCE [LARGE SCALE GENOMIC DNA]</scope>
    <source>
        <strain evidence="2 3">Brazil I</strain>
    </source>
</reference>